<proteinExistence type="predicted"/>
<accession>A0ACC3CAL5</accession>
<keyword evidence="2" id="KW-1185">Reference proteome</keyword>
<sequence length="252" mass="26831">MANHESAFGAIAVSGGVLAGVAHASAPLSGGGASVPPVTAPADFGGLSGCPPGSSSPARRRGVAVVRRRSLVGDPPLPSFLPSRRLRRLPGYRAPRQRLGVLLLGWAGRLVATEPRALWVGRLGGLPRRRPPSAARARVTVSSLVSVVVCRAVGAALDGWVVREEVRRVEVRVSVAVEKVDVLELVKVYQYFLKVYRHYLDKDIMAVKAAKVVVGGVECVCLGVGGGVWRVVAWWMAALLPPRLPPRVTPRW</sequence>
<reference evidence="1" key="1">
    <citation type="submission" date="2019-11" db="EMBL/GenBank/DDBJ databases">
        <title>Nori genome reveals adaptations in red seaweeds to the harsh intertidal environment.</title>
        <authorList>
            <person name="Wang D."/>
            <person name="Mao Y."/>
        </authorList>
    </citation>
    <scope>NUCLEOTIDE SEQUENCE</scope>
    <source>
        <tissue evidence="1">Gametophyte</tissue>
    </source>
</reference>
<protein>
    <submittedName>
        <fullName evidence="1">Uncharacterized protein</fullName>
    </submittedName>
</protein>
<gene>
    <name evidence="1" type="ORF">I4F81_009622</name>
</gene>
<dbReference type="Proteomes" id="UP000798662">
    <property type="component" value="Chromosome 3"/>
</dbReference>
<comment type="caution">
    <text evidence="1">The sequence shown here is derived from an EMBL/GenBank/DDBJ whole genome shotgun (WGS) entry which is preliminary data.</text>
</comment>
<name>A0ACC3CAL5_PYRYE</name>
<evidence type="ECO:0000313" key="1">
    <source>
        <dbReference type="EMBL" id="KAK1867113.1"/>
    </source>
</evidence>
<organism evidence="1 2">
    <name type="scientific">Pyropia yezoensis</name>
    <name type="common">Susabi-nori</name>
    <name type="synonym">Porphyra yezoensis</name>
    <dbReference type="NCBI Taxonomy" id="2788"/>
    <lineage>
        <taxon>Eukaryota</taxon>
        <taxon>Rhodophyta</taxon>
        <taxon>Bangiophyceae</taxon>
        <taxon>Bangiales</taxon>
        <taxon>Bangiaceae</taxon>
        <taxon>Pyropia</taxon>
    </lineage>
</organism>
<dbReference type="EMBL" id="CM020620">
    <property type="protein sequence ID" value="KAK1867113.1"/>
    <property type="molecule type" value="Genomic_DNA"/>
</dbReference>
<evidence type="ECO:0000313" key="2">
    <source>
        <dbReference type="Proteomes" id="UP000798662"/>
    </source>
</evidence>